<evidence type="ECO:0000256" key="1">
    <source>
        <dbReference type="SAM" id="MobiDB-lite"/>
    </source>
</evidence>
<evidence type="ECO:0000313" key="4">
    <source>
        <dbReference type="Proteomes" id="UP000799324"/>
    </source>
</evidence>
<sequence length="332" mass="37462">MNAPPLAPSTSTTQVASRQHPGPNTMDPYLAQASSPLISLLPRELRDKVWKLCVGGHRIHFYWDYGNLQTGADLRSYITDVASERPVNSEVKAEVKGFMPLLLTCRTIHAEASETLYGQNTFDFSDVARYYVTAIRGLPNQFTHESLASISHVEIWGMNVTLPPISPPSPDPGAEFRKWVELWGILVEFKGLRRLKVEIECTAEIEFRVEEFEDAEDEILDPVLTMCRTLTRAERCLKEFELILLFQEKSGGFIGKTLGELGCKVTRSCLFCHYMNGGSKQSHFSIIDTSFPGHLLILPYVPHLGETFVAYDDDVLKRRWNGSFSEVGCIKR</sequence>
<accession>A0A6A6TDW9</accession>
<dbReference type="Pfam" id="PF24864">
    <property type="entry name" value="DUF7730"/>
    <property type="match status" value="1"/>
</dbReference>
<dbReference type="InterPro" id="IPR056632">
    <property type="entry name" value="DUF7730"/>
</dbReference>
<dbReference type="PANTHER" id="PTHR38790">
    <property type="entry name" value="2EXR DOMAIN-CONTAINING PROTEIN-RELATED"/>
    <property type="match status" value="1"/>
</dbReference>
<keyword evidence="4" id="KW-1185">Reference proteome</keyword>
<dbReference type="AlphaFoldDB" id="A0A6A6TDW9"/>
<evidence type="ECO:0000259" key="2">
    <source>
        <dbReference type="Pfam" id="PF24864"/>
    </source>
</evidence>
<dbReference type="OrthoDB" id="4757095at2759"/>
<dbReference type="PANTHER" id="PTHR38790:SF9">
    <property type="entry name" value="F-BOX DOMAIN-CONTAINING PROTEIN"/>
    <property type="match status" value="1"/>
</dbReference>
<dbReference type="Proteomes" id="UP000799324">
    <property type="component" value="Unassembled WGS sequence"/>
</dbReference>
<organism evidence="3 4">
    <name type="scientific">Lophiostoma macrostomum CBS 122681</name>
    <dbReference type="NCBI Taxonomy" id="1314788"/>
    <lineage>
        <taxon>Eukaryota</taxon>
        <taxon>Fungi</taxon>
        <taxon>Dikarya</taxon>
        <taxon>Ascomycota</taxon>
        <taxon>Pezizomycotina</taxon>
        <taxon>Dothideomycetes</taxon>
        <taxon>Pleosporomycetidae</taxon>
        <taxon>Pleosporales</taxon>
        <taxon>Lophiostomataceae</taxon>
        <taxon>Lophiostoma</taxon>
    </lineage>
</organism>
<feature type="domain" description="DUF7730" evidence="2">
    <location>
        <begin position="31"/>
        <end position="228"/>
    </location>
</feature>
<reference evidence="3" key="1">
    <citation type="journal article" date="2020" name="Stud. Mycol.">
        <title>101 Dothideomycetes genomes: a test case for predicting lifestyles and emergence of pathogens.</title>
        <authorList>
            <person name="Haridas S."/>
            <person name="Albert R."/>
            <person name="Binder M."/>
            <person name="Bloem J."/>
            <person name="Labutti K."/>
            <person name="Salamov A."/>
            <person name="Andreopoulos B."/>
            <person name="Baker S."/>
            <person name="Barry K."/>
            <person name="Bills G."/>
            <person name="Bluhm B."/>
            <person name="Cannon C."/>
            <person name="Castanera R."/>
            <person name="Culley D."/>
            <person name="Daum C."/>
            <person name="Ezra D."/>
            <person name="Gonzalez J."/>
            <person name="Henrissat B."/>
            <person name="Kuo A."/>
            <person name="Liang C."/>
            <person name="Lipzen A."/>
            <person name="Lutzoni F."/>
            <person name="Magnuson J."/>
            <person name="Mondo S."/>
            <person name="Nolan M."/>
            <person name="Ohm R."/>
            <person name="Pangilinan J."/>
            <person name="Park H.-J."/>
            <person name="Ramirez L."/>
            <person name="Alfaro M."/>
            <person name="Sun H."/>
            <person name="Tritt A."/>
            <person name="Yoshinaga Y."/>
            <person name="Zwiers L.-H."/>
            <person name="Turgeon B."/>
            <person name="Goodwin S."/>
            <person name="Spatafora J."/>
            <person name="Crous P."/>
            <person name="Grigoriev I."/>
        </authorList>
    </citation>
    <scope>NUCLEOTIDE SEQUENCE</scope>
    <source>
        <strain evidence="3">CBS 122681</strain>
    </source>
</reference>
<evidence type="ECO:0000313" key="3">
    <source>
        <dbReference type="EMBL" id="KAF2657636.1"/>
    </source>
</evidence>
<dbReference type="EMBL" id="MU004323">
    <property type="protein sequence ID" value="KAF2657636.1"/>
    <property type="molecule type" value="Genomic_DNA"/>
</dbReference>
<name>A0A6A6TDW9_9PLEO</name>
<feature type="compositionally biased region" description="Polar residues" evidence="1">
    <location>
        <begin position="8"/>
        <end position="17"/>
    </location>
</feature>
<gene>
    <name evidence="3" type="ORF">K491DRAFT_756709</name>
</gene>
<protein>
    <recommendedName>
        <fullName evidence="2">DUF7730 domain-containing protein</fullName>
    </recommendedName>
</protein>
<proteinExistence type="predicted"/>
<feature type="region of interest" description="Disordered" evidence="1">
    <location>
        <begin position="1"/>
        <end position="28"/>
    </location>
</feature>